<dbReference type="InterPro" id="IPR015947">
    <property type="entry name" value="PUA-like_sf"/>
</dbReference>
<evidence type="ECO:0000313" key="3">
    <source>
        <dbReference type="Proteomes" id="UP000267821"/>
    </source>
</evidence>
<dbReference type="Proteomes" id="UP000267821">
    <property type="component" value="Unassembled WGS sequence"/>
</dbReference>
<protein>
    <submittedName>
        <fullName evidence="2">Uncharacterized protein</fullName>
    </submittedName>
</protein>
<feature type="compositionally biased region" description="Basic and acidic residues" evidence="1">
    <location>
        <begin position="7"/>
        <end position="23"/>
    </location>
</feature>
<dbReference type="InParanoid" id="A0A3N4LB59"/>
<dbReference type="EMBL" id="ML121614">
    <property type="protein sequence ID" value="RPB18692.1"/>
    <property type="molecule type" value="Genomic_DNA"/>
</dbReference>
<keyword evidence="3" id="KW-1185">Reference proteome</keyword>
<proteinExistence type="predicted"/>
<dbReference type="STRING" id="1051890.A0A3N4LB59"/>
<dbReference type="SUPFAM" id="SSF88697">
    <property type="entry name" value="PUA domain-like"/>
    <property type="match status" value="1"/>
</dbReference>
<organism evidence="2 3">
    <name type="scientific">Terfezia boudieri ATCC MYA-4762</name>
    <dbReference type="NCBI Taxonomy" id="1051890"/>
    <lineage>
        <taxon>Eukaryota</taxon>
        <taxon>Fungi</taxon>
        <taxon>Dikarya</taxon>
        <taxon>Ascomycota</taxon>
        <taxon>Pezizomycotina</taxon>
        <taxon>Pezizomycetes</taxon>
        <taxon>Pezizales</taxon>
        <taxon>Pezizaceae</taxon>
        <taxon>Terfezia</taxon>
    </lineage>
</organism>
<dbReference type="InterPro" id="IPR036987">
    <property type="entry name" value="SRA-YDG_sf"/>
</dbReference>
<reference evidence="2 3" key="1">
    <citation type="journal article" date="2018" name="Nat. Ecol. Evol.">
        <title>Pezizomycetes genomes reveal the molecular basis of ectomycorrhizal truffle lifestyle.</title>
        <authorList>
            <person name="Murat C."/>
            <person name="Payen T."/>
            <person name="Noel B."/>
            <person name="Kuo A."/>
            <person name="Morin E."/>
            <person name="Chen J."/>
            <person name="Kohler A."/>
            <person name="Krizsan K."/>
            <person name="Balestrini R."/>
            <person name="Da Silva C."/>
            <person name="Montanini B."/>
            <person name="Hainaut M."/>
            <person name="Levati E."/>
            <person name="Barry K.W."/>
            <person name="Belfiori B."/>
            <person name="Cichocki N."/>
            <person name="Clum A."/>
            <person name="Dockter R.B."/>
            <person name="Fauchery L."/>
            <person name="Guy J."/>
            <person name="Iotti M."/>
            <person name="Le Tacon F."/>
            <person name="Lindquist E.A."/>
            <person name="Lipzen A."/>
            <person name="Malagnac F."/>
            <person name="Mello A."/>
            <person name="Molinier V."/>
            <person name="Miyauchi S."/>
            <person name="Poulain J."/>
            <person name="Riccioni C."/>
            <person name="Rubini A."/>
            <person name="Sitrit Y."/>
            <person name="Splivallo R."/>
            <person name="Traeger S."/>
            <person name="Wang M."/>
            <person name="Zifcakova L."/>
            <person name="Wipf D."/>
            <person name="Zambonelli A."/>
            <person name="Paolocci F."/>
            <person name="Nowrousian M."/>
            <person name="Ottonello S."/>
            <person name="Baldrian P."/>
            <person name="Spatafora J.W."/>
            <person name="Henrissat B."/>
            <person name="Nagy L.G."/>
            <person name="Aury J.M."/>
            <person name="Wincker P."/>
            <person name="Grigoriev I.V."/>
            <person name="Bonfante P."/>
            <person name="Martin F.M."/>
        </authorList>
    </citation>
    <scope>NUCLEOTIDE SEQUENCE [LARGE SCALE GENOMIC DNA]</scope>
    <source>
        <strain evidence="2 3">ATCC MYA-4762</strain>
    </source>
</reference>
<evidence type="ECO:0000313" key="2">
    <source>
        <dbReference type="EMBL" id="RPB18692.1"/>
    </source>
</evidence>
<accession>A0A3N4LB59</accession>
<sequence>MFPELTDPSKLDKAGAESSDWKQSKPVRVIRSDKMRHSKYAQQKVMDTTGIYNLFRRDDPAPAQWTKEGEAGFEDLGPSPTGYEPEKTIAALAITMFPELADPSKQDEV</sequence>
<evidence type="ECO:0000256" key="1">
    <source>
        <dbReference type="SAM" id="MobiDB-lite"/>
    </source>
</evidence>
<feature type="region of interest" description="Disordered" evidence="1">
    <location>
        <begin position="1"/>
        <end position="26"/>
    </location>
</feature>
<dbReference type="AlphaFoldDB" id="A0A3N4LB59"/>
<gene>
    <name evidence="2" type="ORF">L211DRAFT_853869</name>
</gene>
<dbReference type="OrthoDB" id="2270193at2759"/>
<dbReference type="Gene3D" id="2.30.280.10">
    <property type="entry name" value="SRA-YDG"/>
    <property type="match status" value="1"/>
</dbReference>
<name>A0A3N4LB59_9PEZI</name>